<protein>
    <recommendedName>
        <fullName evidence="1">Calpain catalytic domain-containing protein</fullName>
    </recommendedName>
</protein>
<reference evidence="3" key="1">
    <citation type="submission" date="2013-11" db="EMBL/GenBank/DDBJ databases">
        <title>The genomic landscape of the Guanapo guppy.</title>
        <authorList>
            <person name="Kuenstner A."/>
            <person name="Dreyer C."/>
        </authorList>
    </citation>
    <scope>NUCLEOTIDE SEQUENCE</scope>
    <source>
        <strain evidence="3">Guanapo</strain>
    </source>
</reference>
<dbReference type="GO" id="GO:0004198">
    <property type="term" value="F:calcium-dependent cysteine-type endopeptidase activity"/>
    <property type="evidence" value="ECO:0007669"/>
    <property type="project" value="InterPro"/>
</dbReference>
<reference evidence="2" key="3">
    <citation type="submission" date="2025-09" db="UniProtKB">
        <authorList>
            <consortium name="Ensembl"/>
        </authorList>
    </citation>
    <scope>IDENTIFICATION</scope>
    <source>
        <strain evidence="2">Guanapo</strain>
    </source>
</reference>
<dbReference type="GO" id="GO:0006508">
    <property type="term" value="P:proteolysis"/>
    <property type="evidence" value="ECO:0007669"/>
    <property type="project" value="InterPro"/>
</dbReference>
<sequence length="65" mass="7625">IFSAVRPNSLDKYVTKHVLFEDPLFPADDSSLFYSEKPTMKFEWKRPSVSIPFSVFVRCFRICCT</sequence>
<keyword evidence="3" id="KW-1185">Reference proteome</keyword>
<dbReference type="InterPro" id="IPR001300">
    <property type="entry name" value="Peptidase_C2_calpain_cat"/>
</dbReference>
<organism evidence="2 3">
    <name type="scientific">Poecilia reticulata</name>
    <name type="common">Guppy</name>
    <name type="synonym">Acanthophacelus reticulatus</name>
    <dbReference type="NCBI Taxonomy" id="8081"/>
    <lineage>
        <taxon>Eukaryota</taxon>
        <taxon>Metazoa</taxon>
        <taxon>Chordata</taxon>
        <taxon>Craniata</taxon>
        <taxon>Vertebrata</taxon>
        <taxon>Euteleostomi</taxon>
        <taxon>Actinopterygii</taxon>
        <taxon>Neopterygii</taxon>
        <taxon>Teleostei</taxon>
        <taxon>Neoteleostei</taxon>
        <taxon>Acanthomorphata</taxon>
        <taxon>Ovalentaria</taxon>
        <taxon>Atherinomorphae</taxon>
        <taxon>Cyprinodontiformes</taxon>
        <taxon>Poeciliidae</taxon>
        <taxon>Poeciliinae</taxon>
        <taxon>Poecilia</taxon>
    </lineage>
</organism>
<evidence type="ECO:0000259" key="1">
    <source>
        <dbReference type="Pfam" id="PF00648"/>
    </source>
</evidence>
<dbReference type="Proteomes" id="UP000242638">
    <property type="component" value="Unassembled WGS sequence"/>
</dbReference>
<proteinExistence type="predicted"/>
<dbReference type="Bgee" id="ENSPREG00000007230">
    <property type="expression patterns" value="Expressed in caudal fin"/>
</dbReference>
<dbReference type="OMA" id="RSRAMPY"/>
<evidence type="ECO:0000313" key="3">
    <source>
        <dbReference type="Proteomes" id="UP000242638"/>
    </source>
</evidence>
<dbReference type="Pfam" id="PF00648">
    <property type="entry name" value="Peptidase_C2"/>
    <property type="match status" value="1"/>
</dbReference>
<feature type="domain" description="Calpain catalytic" evidence="1">
    <location>
        <begin position="20"/>
        <end position="48"/>
    </location>
</feature>
<dbReference type="Ensembl" id="ENSPRET00000010710.1">
    <property type="protein sequence ID" value="ENSPREP00000010585.1"/>
    <property type="gene ID" value="ENSPREG00000007230.1"/>
</dbReference>
<dbReference type="GeneTree" id="ENSGT00940000179293"/>
<evidence type="ECO:0000313" key="2">
    <source>
        <dbReference type="Ensembl" id="ENSPREP00000010585.1"/>
    </source>
</evidence>
<dbReference type="InterPro" id="IPR038765">
    <property type="entry name" value="Papain-like_cys_pep_sf"/>
</dbReference>
<accession>A0A3P9NLY2</accession>
<dbReference type="STRING" id="8081.ENSPREP00000010585"/>
<name>A0A3P9NLY2_POERE</name>
<dbReference type="SUPFAM" id="SSF54001">
    <property type="entry name" value="Cysteine proteinases"/>
    <property type="match status" value="1"/>
</dbReference>
<reference evidence="2" key="2">
    <citation type="submission" date="2025-08" db="UniProtKB">
        <authorList>
            <consortium name="Ensembl"/>
        </authorList>
    </citation>
    <scope>IDENTIFICATION</scope>
    <source>
        <strain evidence="2">Guanapo</strain>
    </source>
</reference>
<dbReference type="AlphaFoldDB" id="A0A3P9NLY2"/>